<feature type="region of interest" description="Disordered" evidence="12">
    <location>
        <begin position="264"/>
        <end position="285"/>
    </location>
</feature>
<keyword evidence="9" id="KW-0804">Transcription</keyword>
<dbReference type="EMBL" id="CAJPEV010000588">
    <property type="protein sequence ID" value="CAG0886717.1"/>
    <property type="molecule type" value="Genomic_DNA"/>
</dbReference>
<evidence type="ECO:0000256" key="1">
    <source>
        <dbReference type="ARBA" id="ARBA00004123"/>
    </source>
</evidence>
<dbReference type="Gene3D" id="1.20.58.1880">
    <property type="match status" value="1"/>
</dbReference>
<dbReference type="InterPro" id="IPR049048">
    <property type="entry name" value="REST_helical"/>
</dbReference>
<evidence type="ECO:0000313" key="16">
    <source>
        <dbReference type="Proteomes" id="UP000677054"/>
    </source>
</evidence>
<evidence type="ECO:0000256" key="8">
    <source>
        <dbReference type="ARBA" id="ARBA00023125"/>
    </source>
</evidence>
<dbReference type="Proteomes" id="UP000677054">
    <property type="component" value="Unassembled WGS sequence"/>
</dbReference>
<dbReference type="GO" id="GO:0008270">
    <property type="term" value="F:zinc ion binding"/>
    <property type="evidence" value="ECO:0007669"/>
    <property type="project" value="UniProtKB-KW"/>
</dbReference>
<dbReference type="InterPro" id="IPR009057">
    <property type="entry name" value="Homeodomain-like_sf"/>
</dbReference>
<feature type="region of interest" description="Disordered" evidence="12">
    <location>
        <begin position="793"/>
        <end position="826"/>
    </location>
</feature>
<evidence type="ECO:0000256" key="12">
    <source>
        <dbReference type="SAM" id="MobiDB-lite"/>
    </source>
</evidence>
<sequence>MLIPMERNSEHSRLIRKPNIVPTSNGHLTQAPTASSDDGHRGGMRVGRDYQAVVPPIIQANERKARLEASGERALLVWSPTTTVSDAELDRYIALAKEKYGYNPEQALGMLFWHRYDLKAAEGELPNFTPFPDEWSKEDRALFEQAFAFHGKSFNKIRQMLPEKSMASLVKHYYLWKKSRDRVSFIDRQVKRLSCNPKEEGDFHSDDDSSGSEGSGREGEGDESKNSCTNCGVTCNQVNSSPKGNLCGTCFTYWKQKGDLRPTVSSHRFRSSTSGHKHDKSQGRPYRLPRGMHINHDDLISIAVGVPNKGDAILKHMSDEITTYKRKREVPMFQVQGNKQILSSMKTKLLQQQQTLKTLEDSFEKVSSKWTNEDMAVLVKGIEMFGCDFKKLADLLGNKTEVMVRSVYGNCKKEPYIEAALQTFNAKNSETANNHVDGVRMSLPMSAMIGPSSLSFGHFPPFPVRRTPPLPGETPAERIRRMNRERQRRYRERRLAAVQELRSLAPQVSGSVNPSFHFPPPAVSTTSVLAYARPRLTIPLLGSGPCHRNKNQNEERQRRHSDRSSSASDLASESSNPAHHHPPHHLLDNEDGNCDGWEAMLVKTEMGEEEMEGVQMKSEKQQILSVPCGLEVKPIDCSMASRNSGERSEGTSEEEHLMMSPPRLPRLAFTAMAHHHPSIDLTWEELLGGNKVTKPQETRRPVVDRLLDFSRVNWGPVRTLTQVEGDSMCTESIQGGLDPDRRVWKYVRHLHGRVLETRYYIRHRDDIDRDHVCLCAFDLSLDGDEELWIYVDSTRDPPSKSGSTLSKHEGPGGYENQQPDSSESIG</sequence>
<keyword evidence="4" id="KW-0863">Zinc-finger</keyword>
<dbReference type="EMBL" id="LR900105">
    <property type="protein sequence ID" value="CAD7244223.1"/>
    <property type="molecule type" value="Genomic_DNA"/>
</dbReference>
<feature type="compositionally biased region" description="Basic residues" evidence="12">
    <location>
        <begin position="267"/>
        <end position="279"/>
    </location>
</feature>
<evidence type="ECO:0000256" key="11">
    <source>
        <dbReference type="ARBA" id="ARBA00038011"/>
    </source>
</evidence>
<organism evidence="15">
    <name type="scientific">Darwinula stevensoni</name>
    <dbReference type="NCBI Taxonomy" id="69355"/>
    <lineage>
        <taxon>Eukaryota</taxon>
        <taxon>Metazoa</taxon>
        <taxon>Ecdysozoa</taxon>
        <taxon>Arthropoda</taxon>
        <taxon>Crustacea</taxon>
        <taxon>Oligostraca</taxon>
        <taxon>Ostracoda</taxon>
        <taxon>Podocopa</taxon>
        <taxon>Podocopida</taxon>
        <taxon>Darwinulocopina</taxon>
        <taxon>Darwinuloidea</taxon>
        <taxon>Darwinulidae</taxon>
        <taxon>Darwinula</taxon>
    </lineage>
</organism>
<feature type="domain" description="SANT" evidence="14">
    <location>
        <begin position="130"/>
        <end position="181"/>
    </location>
</feature>
<feature type="compositionally biased region" description="Low complexity" evidence="12">
    <location>
        <begin position="564"/>
        <end position="577"/>
    </location>
</feature>
<dbReference type="Gene3D" id="4.10.1240.50">
    <property type="match status" value="1"/>
</dbReference>
<dbReference type="SMART" id="SM01189">
    <property type="entry name" value="ELM2"/>
    <property type="match status" value="1"/>
</dbReference>
<gene>
    <name evidence="15" type="ORF">DSTB1V02_LOCUS4123</name>
</gene>
<dbReference type="GO" id="GO:0003677">
    <property type="term" value="F:DNA binding"/>
    <property type="evidence" value="ECO:0007669"/>
    <property type="project" value="UniProtKB-KW"/>
</dbReference>
<evidence type="ECO:0000259" key="13">
    <source>
        <dbReference type="PROSITE" id="PS51156"/>
    </source>
</evidence>
<evidence type="ECO:0000256" key="6">
    <source>
        <dbReference type="ARBA" id="ARBA00023015"/>
    </source>
</evidence>
<protein>
    <recommendedName>
        <fullName evidence="17">REST corepressor</fullName>
    </recommendedName>
</protein>
<dbReference type="Pfam" id="PF20878">
    <property type="entry name" value="REST_helical"/>
    <property type="match status" value="1"/>
</dbReference>
<keyword evidence="3" id="KW-0479">Metal-binding</keyword>
<evidence type="ECO:0000313" key="15">
    <source>
        <dbReference type="EMBL" id="CAD7244223.1"/>
    </source>
</evidence>
<dbReference type="InterPro" id="IPR017884">
    <property type="entry name" value="SANT_dom"/>
</dbReference>
<comment type="subcellular location">
    <subcellularLocation>
        <location evidence="1">Nucleus</location>
    </subcellularLocation>
</comment>
<feature type="region of interest" description="Disordered" evidence="12">
    <location>
        <begin position="540"/>
        <end position="593"/>
    </location>
</feature>
<feature type="compositionally biased region" description="Polar residues" evidence="12">
    <location>
        <begin position="815"/>
        <end position="826"/>
    </location>
</feature>
<keyword evidence="6" id="KW-0805">Transcription regulation</keyword>
<dbReference type="FunFam" id="1.10.10.60:FF:000012">
    <property type="entry name" value="Metastasis-associated 1 family, member 3"/>
    <property type="match status" value="1"/>
</dbReference>
<evidence type="ECO:0000256" key="10">
    <source>
        <dbReference type="ARBA" id="ARBA00023242"/>
    </source>
</evidence>
<dbReference type="SMART" id="SM00717">
    <property type="entry name" value="SANT"/>
    <property type="match status" value="2"/>
</dbReference>
<dbReference type="GO" id="GO:0006357">
    <property type="term" value="P:regulation of transcription by RNA polymerase II"/>
    <property type="evidence" value="ECO:0007669"/>
    <property type="project" value="TreeGrafter"/>
</dbReference>
<keyword evidence="5" id="KW-0862">Zinc</keyword>
<proteinExistence type="inferred from homology"/>
<reference evidence="15" key="1">
    <citation type="submission" date="2020-11" db="EMBL/GenBank/DDBJ databases">
        <authorList>
            <person name="Tran Van P."/>
        </authorList>
    </citation>
    <scope>NUCLEOTIDE SEQUENCE</scope>
</reference>
<dbReference type="InterPro" id="IPR001005">
    <property type="entry name" value="SANT/Myb"/>
</dbReference>
<dbReference type="Pfam" id="PF01448">
    <property type="entry name" value="ELM2"/>
    <property type="match status" value="1"/>
</dbReference>
<evidence type="ECO:0000256" key="5">
    <source>
        <dbReference type="ARBA" id="ARBA00022833"/>
    </source>
</evidence>
<name>A0A7R8XDE2_9CRUS</name>
<dbReference type="OrthoDB" id="10064338at2759"/>
<feature type="region of interest" description="Disordered" evidence="12">
    <location>
        <begin position="196"/>
        <end position="226"/>
    </location>
</feature>
<dbReference type="AlphaFoldDB" id="A0A7R8XDE2"/>
<feature type="compositionally biased region" description="Basic and acidic residues" evidence="12">
    <location>
        <begin position="215"/>
        <end position="225"/>
    </location>
</feature>
<feature type="region of interest" description="Disordered" evidence="12">
    <location>
        <begin position="19"/>
        <end position="41"/>
    </location>
</feature>
<evidence type="ECO:0000256" key="2">
    <source>
        <dbReference type="ARBA" id="ARBA00022491"/>
    </source>
</evidence>
<dbReference type="Pfam" id="PF00249">
    <property type="entry name" value="Myb_DNA-binding"/>
    <property type="match status" value="2"/>
</dbReference>
<evidence type="ECO:0000256" key="9">
    <source>
        <dbReference type="ARBA" id="ARBA00023163"/>
    </source>
</evidence>
<dbReference type="FunFam" id="4.10.1240.50:FF:000002">
    <property type="entry name" value="REST corepressor isoform X1"/>
    <property type="match status" value="1"/>
</dbReference>
<dbReference type="InterPro" id="IPR000949">
    <property type="entry name" value="ELM2_dom"/>
</dbReference>
<dbReference type="SUPFAM" id="SSF46689">
    <property type="entry name" value="Homeodomain-like"/>
    <property type="match status" value="2"/>
</dbReference>
<evidence type="ECO:0000256" key="3">
    <source>
        <dbReference type="ARBA" id="ARBA00022723"/>
    </source>
</evidence>
<dbReference type="GO" id="GO:0000118">
    <property type="term" value="C:histone deacetylase complex"/>
    <property type="evidence" value="ECO:0007669"/>
    <property type="project" value="TreeGrafter"/>
</dbReference>
<evidence type="ECO:0000259" key="14">
    <source>
        <dbReference type="PROSITE" id="PS51293"/>
    </source>
</evidence>
<evidence type="ECO:0000256" key="4">
    <source>
        <dbReference type="ARBA" id="ARBA00022771"/>
    </source>
</evidence>
<dbReference type="PROSITE" id="PS51293">
    <property type="entry name" value="SANT"/>
    <property type="match status" value="1"/>
</dbReference>
<accession>A0A7R8XDE2</accession>
<evidence type="ECO:0000256" key="7">
    <source>
        <dbReference type="ARBA" id="ARBA00023054"/>
    </source>
</evidence>
<comment type="similarity">
    <text evidence="11">Belongs to the CoREST family.</text>
</comment>
<dbReference type="PROSITE" id="PS51156">
    <property type="entry name" value="ELM2"/>
    <property type="match status" value="1"/>
</dbReference>
<keyword evidence="8" id="KW-0238">DNA-binding</keyword>
<feature type="compositionally biased region" description="Basic and acidic residues" evidence="12">
    <location>
        <begin position="197"/>
        <end position="207"/>
    </location>
</feature>
<keyword evidence="16" id="KW-1185">Reference proteome</keyword>
<feature type="domain" description="ELM2" evidence="13">
    <location>
        <begin position="42"/>
        <end position="129"/>
    </location>
</feature>
<feature type="compositionally biased region" description="Polar residues" evidence="12">
    <location>
        <begin position="21"/>
        <end position="36"/>
    </location>
</feature>
<keyword evidence="10" id="KW-0539">Nucleus</keyword>
<dbReference type="GO" id="GO:0005667">
    <property type="term" value="C:transcription regulator complex"/>
    <property type="evidence" value="ECO:0007669"/>
    <property type="project" value="TreeGrafter"/>
</dbReference>
<dbReference type="PANTHER" id="PTHR16089:SF28">
    <property type="entry name" value="REST COREPRESSOR"/>
    <property type="match status" value="1"/>
</dbReference>
<dbReference type="InterPro" id="IPR051066">
    <property type="entry name" value="Trans_reg/Corepressor"/>
</dbReference>
<dbReference type="GO" id="GO:0003714">
    <property type="term" value="F:transcription corepressor activity"/>
    <property type="evidence" value="ECO:0007669"/>
    <property type="project" value="TreeGrafter"/>
</dbReference>
<dbReference type="Gene3D" id="1.10.10.60">
    <property type="entry name" value="Homeodomain-like"/>
    <property type="match status" value="1"/>
</dbReference>
<evidence type="ECO:0008006" key="17">
    <source>
        <dbReference type="Google" id="ProtNLM"/>
    </source>
</evidence>
<dbReference type="PANTHER" id="PTHR16089">
    <property type="entry name" value="REST COREPRESSOR COREST PROTEIN-RELATED"/>
    <property type="match status" value="1"/>
</dbReference>
<keyword evidence="2" id="KW-0678">Repressor</keyword>
<keyword evidence="7" id="KW-0175">Coiled coil</keyword>